<keyword evidence="2" id="KW-0732">Signal</keyword>
<sequence>MSVLVERGNNLHAIFSAMAFLLIAACLSRKSPDPAAIPRYTEPKWGLYPAEWDRGSHRQTIVSDHAKGTISALGIENSLIDADRPRNPIYQQQHSPGRPEEARPECFSRKTPGIPALSTRVWFD</sequence>
<accession>A0A195EGC6</accession>
<evidence type="ECO:0000256" key="2">
    <source>
        <dbReference type="SAM" id="SignalP"/>
    </source>
</evidence>
<evidence type="ECO:0000313" key="4">
    <source>
        <dbReference type="Proteomes" id="UP000078492"/>
    </source>
</evidence>
<organism evidence="3 4">
    <name type="scientific">Trachymyrmex cornetzi</name>
    <dbReference type="NCBI Taxonomy" id="471704"/>
    <lineage>
        <taxon>Eukaryota</taxon>
        <taxon>Metazoa</taxon>
        <taxon>Ecdysozoa</taxon>
        <taxon>Arthropoda</taxon>
        <taxon>Hexapoda</taxon>
        <taxon>Insecta</taxon>
        <taxon>Pterygota</taxon>
        <taxon>Neoptera</taxon>
        <taxon>Endopterygota</taxon>
        <taxon>Hymenoptera</taxon>
        <taxon>Apocrita</taxon>
        <taxon>Aculeata</taxon>
        <taxon>Formicoidea</taxon>
        <taxon>Formicidae</taxon>
        <taxon>Myrmicinae</taxon>
        <taxon>Trachymyrmex</taxon>
    </lineage>
</organism>
<protein>
    <submittedName>
        <fullName evidence="3">Uncharacterized protein</fullName>
    </submittedName>
</protein>
<evidence type="ECO:0000256" key="1">
    <source>
        <dbReference type="SAM" id="MobiDB-lite"/>
    </source>
</evidence>
<reference evidence="3 4" key="1">
    <citation type="submission" date="2015-09" db="EMBL/GenBank/DDBJ databases">
        <title>Trachymyrmex cornetzi WGS genome.</title>
        <authorList>
            <person name="Nygaard S."/>
            <person name="Hu H."/>
            <person name="Boomsma J."/>
            <person name="Zhang G."/>
        </authorList>
    </citation>
    <scope>NUCLEOTIDE SEQUENCE [LARGE SCALE GENOMIC DNA]</scope>
    <source>
        <strain evidence="3">Tcor2-1</strain>
        <tissue evidence="3">Whole body</tissue>
    </source>
</reference>
<feature type="compositionally biased region" description="Basic and acidic residues" evidence="1">
    <location>
        <begin position="97"/>
        <end position="108"/>
    </location>
</feature>
<feature type="signal peptide" evidence="2">
    <location>
        <begin position="1"/>
        <end position="28"/>
    </location>
</feature>
<evidence type="ECO:0000313" key="3">
    <source>
        <dbReference type="EMBL" id="KYN26944.1"/>
    </source>
</evidence>
<proteinExistence type="predicted"/>
<dbReference type="AlphaFoldDB" id="A0A195EGC6"/>
<feature type="chain" id="PRO_5008270811" evidence="2">
    <location>
        <begin position="29"/>
        <end position="124"/>
    </location>
</feature>
<feature type="region of interest" description="Disordered" evidence="1">
    <location>
        <begin position="84"/>
        <end position="113"/>
    </location>
</feature>
<name>A0A195EGC6_9HYME</name>
<dbReference type="PROSITE" id="PS51257">
    <property type="entry name" value="PROKAR_LIPOPROTEIN"/>
    <property type="match status" value="1"/>
</dbReference>
<keyword evidence="4" id="KW-1185">Reference proteome</keyword>
<gene>
    <name evidence="3" type="ORF">ALC57_03285</name>
</gene>
<dbReference type="Proteomes" id="UP000078492">
    <property type="component" value="Unassembled WGS sequence"/>
</dbReference>
<dbReference type="EMBL" id="KQ978957">
    <property type="protein sequence ID" value="KYN26944.1"/>
    <property type="molecule type" value="Genomic_DNA"/>
</dbReference>